<gene>
    <name evidence="2" type="ORF">B0I32_102669</name>
</gene>
<organism evidence="2 3">
    <name type="scientific">Nonomuraea fuscirosea</name>
    <dbReference type="NCBI Taxonomy" id="1291556"/>
    <lineage>
        <taxon>Bacteria</taxon>
        <taxon>Bacillati</taxon>
        <taxon>Actinomycetota</taxon>
        <taxon>Actinomycetes</taxon>
        <taxon>Streptosporangiales</taxon>
        <taxon>Streptosporangiaceae</taxon>
        <taxon>Nonomuraea</taxon>
    </lineage>
</organism>
<protein>
    <recommendedName>
        <fullName evidence="4">Peptidase inhibitor family I36</fullName>
    </recommendedName>
</protein>
<name>A0A2T0N9X1_9ACTN</name>
<evidence type="ECO:0000256" key="1">
    <source>
        <dbReference type="SAM" id="SignalP"/>
    </source>
</evidence>
<comment type="caution">
    <text evidence="2">The sequence shown here is derived from an EMBL/GenBank/DDBJ whole genome shotgun (WGS) entry which is preliminary data.</text>
</comment>
<dbReference type="AlphaFoldDB" id="A0A2T0N9X1"/>
<dbReference type="Proteomes" id="UP000238312">
    <property type="component" value="Unassembled WGS sequence"/>
</dbReference>
<keyword evidence="3" id="KW-1185">Reference proteome</keyword>
<feature type="chain" id="PRO_5015430701" description="Peptidase inhibitor family I36" evidence="1">
    <location>
        <begin position="29"/>
        <end position="118"/>
    </location>
</feature>
<accession>A0A2T0N9X1</accession>
<evidence type="ECO:0000313" key="3">
    <source>
        <dbReference type="Proteomes" id="UP000238312"/>
    </source>
</evidence>
<dbReference type="RefSeq" id="WP_106235953.1">
    <property type="nucleotide sequence ID" value="NZ_PVNG01000002.1"/>
</dbReference>
<evidence type="ECO:0008006" key="4">
    <source>
        <dbReference type="Google" id="ProtNLM"/>
    </source>
</evidence>
<dbReference type="EMBL" id="PVNG01000002">
    <property type="protein sequence ID" value="PRX69611.1"/>
    <property type="molecule type" value="Genomic_DNA"/>
</dbReference>
<evidence type="ECO:0000313" key="2">
    <source>
        <dbReference type="EMBL" id="PRX69611.1"/>
    </source>
</evidence>
<sequence length="118" mass="12545">MSLRKRSLALALMLVVPMFAVTTGTAQAALITYCNREIGNNVECGSASSLSITGGSVEAARGADVYLWTDSNVSNTTYSSKGASGHTTMTHPRLSPAYSTCKFVLFSGRAPILCKYRN</sequence>
<keyword evidence="1" id="KW-0732">Signal</keyword>
<reference evidence="2 3" key="1">
    <citation type="submission" date="2018-03" db="EMBL/GenBank/DDBJ databases">
        <title>Genomic Encyclopedia of Type Strains, Phase III (KMG-III): the genomes of soil and plant-associated and newly described type strains.</title>
        <authorList>
            <person name="Whitman W."/>
        </authorList>
    </citation>
    <scope>NUCLEOTIDE SEQUENCE [LARGE SCALE GENOMIC DNA]</scope>
    <source>
        <strain evidence="2 3">CGMCC 4.7104</strain>
    </source>
</reference>
<proteinExistence type="predicted"/>
<feature type="signal peptide" evidence="1">
    <location>
        <begin position="1"/>
        <end position="28"/>
    </location>
</feature>